<reference evidence="2 3" key="1">
    <citation type="journal article" date="2011" name="Proc. Natl. Acad. Sci. U.S.A.">
        <title>Evolutionary erosion of yeast sex chromosomes by mating-type switching accidents.</title>
        <authorList>
            <person name="Gordon J.L."/>
            <person name="Armisen D."/>
            <person name="Proux-Wera E."/>
            <person name="Oheigeartaigh S.S."/>
            <person name="Byrne K.P."/>
            <person name="Wolfe K.H."/>
        </authorList>
    </citation>
    <scope>NUCLEOTIDE SEQUENCE [LARGE SCALE GENOMIC DNA]</scope>
    <source>
        <strain evidence="3">ATCC 76901 / BCRC 22586 / CBS 4309 / NBRC 1992 / NRRL Y-12630</strain>
    </source>
</reference>
<dbReference type="InterPro" id="IPR035179">
    <property type="entry name" value="DUF5314"/>
</dbReference>
<proteinExistence type="predicted"/>
<protein>
    <submittedName>
        <fullName evidence="2">Uncharacterized protein</fullName>
    </submittedName>
</protein>
<organism evidence="2 3">
    <name type="scientific">Naumovozyma castellii</name>
    <name type="common">Yeast</name>
    <name type="synonym">Saccharomyces castellii</name>
    <dbReference type="NCBI Taxonomy" id="27288"/>
    <lineage>
        <taxon>Eukaryota</taxon>
        <taxon>Fungi</taxon>
        <taxon>Dikarya</taxon>
        <taxon>Ascomycota</taxon>
        <taxon>Saccharomycotina</taxon>
        <taxon>Saccharomycetes</taxon>
        <taxon>Saccharomycetales</taxon>
        <taxon>Saccharomycetaceae</taxon>
        <taxon>Naumovozyma</taxon>
    </lineage>
</organism>
<dbReference type="KEGG" id="ncs:NCAS_0J01070"/>
<feature type="compositionally biased region" description="Low complexity" evidence="1">
    <location>
        <begin position="198"/>
        <end position="210"/>
    </location>
</feature>
<dbReference type="Proteomes" id="UP000001640">
    <property type="component" value="Chromosome 10"/>
</dbReference>
<evidence type="ECO:0000313" key="3">
    <source>
        <dbReference type="Proteomes" id="UP000001640"/>
    </source>
</evidence>
<dbReference type="HOGENOM" id="CLU_1147443_0_0_1"/>
<feature type="region of interest" description="Disordered" evidence="1">
    <location>
        <begin position="191"/>
        <end position="212"/>
    </location>
</feature>
<reference key="2">
    <citation type="submission" date="2011-08" db="EMBL/GenBank/DDBJ databases">
        <title>Genome sequence of Naumovozyma castellii.</title>
        <authorList>
            <person name="Gordon J.L."/>
            <person name="Armisen D."/>
            <person name="Proux-Wera E."/>
            <person name="OhEigeartaigh S.S."/>
            <person name="Byrne K.P."/>
            <person name="Wolfe K.H."/>
        </authorList>
    </citation>
    <scope>NUCLEOTIDE SEQUENCE</scope>
    <source>
        <strain>Type strain:CBS 4309</strain>
    </source>
</reference>
<name>G0VKP9_NAUCA</name>
<dbReference type="EMBL" id="HE576761">
    <property type="protein sequence ID" value="CCC72086.1"/>
    <property type="molecule type" value="Genomic_DNA"/>
</dbReference>
<accession>G0VKP9</accession>
<dbReference type="GeneID" id="96905784"/>
<gene>
    <name evidence="2" type="primary">NCAS0J01070</name>
    <name evidence="2" type="ordered locus">NCAS_0J01070</name>
</gene>
<dbReference type="RefSeq" id="XP_003678425.1">
    <property type="nucleotide sequence ID" value="XM_003678377.1"/>
</dbReference>
<evidence type="ECO:0000256" key="1">
    <source>
        <dbReference type="SAM" id="MobiDB-lite"/>
    </source>
</evidence>
<dbReference type="InParanoid" id="G0VKP9"/>
<sequence length="242" mass="26894">MGLQNLILNSVTGAAKAEVIFYFKGASNTSSIGVLQWLQNRYSIVTGNMVIREFKRIFDMKTKTLTEKRARAADLGTALIPSGIDETSAELRKDRTAAFLLLVTSPSIEDKCIDTIRNSAEIGSTAVINFLENQNLFKPSTVTSHTDMALFAKNSNKKSKKQICSICQGNHFFSECKELNAKVPNAHIFQKYGDPKQSNSTNPSNSSDPTRTFPKKAKYGWLTIASLEGDEAYLHVKYRICH</sequence>
<dbReference type="Pfam" id="PF17241">
    <property type="entry name" value="Retrotran_gag_4"/>
    <property type="match status" value="1"/>
</dbReference>
<dbReference type="AlphaFoldDB" id="G0VKP9"/>
<evidence type="ECO:0000313" key="2">
    <source>
        <dbReference type="EMBL" id="CCC72086.1"/>
    </source>
</evidence>
<keyword evidence="3" id="KW-1185">Reference proteome</keyword>